<evidence type="ECO:0008006" key="3">
    <source>
        <dbReference type="Google" id="ProtNLM"/>
    </source>
</evidence>
<name>A0A4Y9T8D3_9BURK</name>
<reference evidence="1 2" key="1">
    <citation type="submission" date="2019-03" db="EMBL/GenBank/DDBJ databases">
        <title>Draft genome of Massilia hortus sp. nov., a novel bacterial species of the Oxalobacteraceae family.</title>
        <authorList>
            <person name="Peta V."/>
            <person name="Raths R."/>
            <person name="Bucking H."/>
        </authorList>
    </citation>
    <scope>NUCLEOTIDE SEQUENCE [LARGE SCALE GENOMIC DNA]</scope>
    <source>
        <strain evidence="1 2">ONC3</strain>
    </source>
</reference>
<keyword evidence="2" id="KW-1185">Reference proteome</keyword>
<dbReference type="Proteomes" id="UP000297258">
    <property type="component" value="Unassembled WGS sequence"/>
</dbReference>
<organism evidence="1 2">
    <name type="scientific">Massilia horti</name>
    <dbReference type="NCBI Taxonomy" id="2562153"/>
    <lineage>
        <taxon>Bacteria</taxon>
        <taxon>Pseudomonadati</taxon>
        <taxon>Pseudomonadota</taxon>
        <taxon>Betaproteobacteria</taxon>
        <taxon>Burkholderiales</taxon>
        <taxon>Oxalobacteraceae</taxon>
        <taxon>Telluria group</taxon>
        <taxon>Massilia</taxon>
    </lineage>
</organism>
<comment type="caution">
    <text evidence="1">The sequence shown here is derived from an EMBL/GenBank/DDBJ whole genome shotgun (WGS) entry which is preliminary data.</text>
</comment>
<dbReference type="OrthoDB" id="9806505at2"/>
<evidence type="ECO:0000313" key="1">
    <source>
        <dbReference type="EMBL" id="TFW33862.1"/>
    </source>
</evidence>
<protein>
    <recommendedName>
        <fullName evidence="3">Flavodoxin</fullName>
    </recommendedName>
</protein>
<dbReference type="InterPro" id="IPR029039">
    <property type="entry name" value="Flavoprotein-like_sf"/>
</dbReference>
<dbReference type="SUPFAM" id="SSF52218">
    <property type="entry name" value="Flavoproteins"/>
    <property type="match status" value="1"/>
</dbReference>
<proteinExistence type="predicted"/>
<dbReference type="Gene3D" id="3.40.50.360">
    <property type="match status" value="1"/>
</dbReference>
<dbReference type="EMBL" id="SPUM01000034">
    <property type="protein sequence ID" value="TFW33862.1"/>
    <property type="molecule type" value="Genomic_DNA"/>
</dbReference>
<evidence type="ECO:0000313" key="2">
    <source>
        <dbReference type="Proteomes" id="UP000297258"/>
    </source>
</evidence>
<accession>A0A4Y9T8D3</accession>
<gene>
    <name evidence="1" type="ORF">E4O92_05360</name>
</gene>
<sequence length="202" mass="22707">MKHVVIYYSQTGNNKQLAHDLQRRLDCDCVEVRETRKRTRFTTLLDILLDRKPGVTWPGCDFSAYSKAVLVAPIWAGRIATPLASFIAREKDNLPDFAFLSLCAGLRGQPCQIAHELMHLTGRTPELVEQLNVNDLLPPERRNKGRHALAYRASARELLMYEGEIEHFLRLLEPARVISGTPSQACWHRPAASALRSPGAPA</sequence>
<dbReference type="AlphaFoldDB" id="A0A4Y9T8D3"/>
<dbReference type="RefSeq" id="WP_135188725.1">
    <property type="nucleotide sequence ID" value="NZ_SPUM01000034.1"/>
</dbReference>